<protein>
    <submittedName>
        <fullName evidence="2">SDR family oxidoreductase</fullName>
    </submittedName>
</protein>
<evidence type="ECO:0000256" key="1">
    <source>
        <dbReference type="ARBA" id="ARBA00006484"/>
    </source>
</evidence>
<dbReference type="PRINTS" id="PR00080">
    <property type="entry name" value="SDRFAMILY"/>
</dbReference>
<accession>A0ABV7IMM5</accession>
<dbReference type="PANTHER" id="PTHR42879">
    <property type="entry name" value="3-OXOACYL-(ACYL-CARRIER-PROTEIN) REDUCTASE"/>
    <property type="match status" value="1"/>
</dbReference>
<dbReference type="Gene3D" id="3.40.50.720">
    <property type="entry name" value="NAD(P)-binding Rossmann-like Domain"/>
    <property type="match status" value="1"/>
</dbReference>
<evidence type="ECO:0000313" key="3">
    <source>
        <dbReference type="Proteomes" id="UP001595604"/>
    </source>
</evidence>
<dbReference type="Proteomes" id="UP001595604">
    <property type="component" value="Unassembled WGS sequence"/>
</dbReference>
<dbReference type="Pfam" id="PF13561">
    <property type="entry name" value="adh_short_C2"/>
    <property type="match status" value="1"/>
</dbReference>
<dbReference type="InterPro" id="IPR050259">
    <property type="entry name" value="SDR"/>
</dbReference>
<dbReference type="PRINTS" id="PR00081">
    <property type="entry name" value="GDHRDH"/>
</dbReference>
<reference evidence="3" key="1">
    <citation type="journal article" date="2019" name="Int. J. Syst. Evol. Microbiol.">
        <title>The Global Catalogue of Microorganisms (GCM) 10K type strain sequencing project: providing services to taxonomists for standard genome sequencing and annotation.</title>
        <authorList>
            <consortium name="The Broad Institute Genomics Platform"/>
            <consortium name="The Broad Institute Genome Sequencing Center for Infectious Disease"/>
            <person name="Wu L."/>
            <person name="Ma J."/>
        </authorList>
    </citation>
    <scope>NUCLEOTIDE SEQUENCE [LARGE SCALE GENOMIC DNA]</scope>
    <source>
        <strain evidence="3">KCTC 42984</strain>
    </source>
</reference>
<name>A0ABV7IMM5_9SPHN</name>
<comment type="caution">
    <text evidence="2">The sequence shown here is derived from an EMBL/GenBank/DDBJ whole genome shotgun (WGS) entry which is preliminary data.</text>
</comment>
<organism evidence="2 3">
    <name type="scientific">Novosphingobium bradum</name>
    <dbReference type="NCBI Taxonomy" id="1737444"/>
    <lineage>
        <taxon>Bacteria</taxon>
        <taxon>Pseudomonadati</taxon>
        <taxon>Pseudomonadota</taxon>
        <taxon>Alphaproteobacteria</taxon>
        <taxon>Sphingomonadales</taxon>
        <taxon>Sphingomonadaceae</taxon>
        <taxon>Novosphingobium</taxon>
    </lineage>
</organism>
<comment type="similarity">
    <text evidence="1">Belongs to the short-chain dehydrogenases/reductases (SDR) family.</text>
</comment>
<gene>
    <name evidence="2" type="ORF">ACFOD9_01095</name>
</gene>
<dbReference type="CDD" id="cd05233">
    <property type="entry name" value="SDR_c"/>
    <property type="match status" value="1"/>
</dbReference>
<dbReference type="SUPFAM" id="SSF51735">
    <property type="entry name" value="NAD(P)-binding Rossmann-fold domains"/>
    <property type="match status" value="1"/>
</dbReference>
<keyword evidence="3" id="KW-1185">Reference proteome</keyword>
<sequence length="259" mass="27681">MLLKDKVVIVSGIGAGLGIEVARVAAELGARVAMSCRTVSFLEQSEKELRDAGHEVMTQRCDISSEEDCQAFARAVVDKWGKIDALVNNAALTLPFAPFEEANWEEWHKCHNITMFGSLRMARASVPGMKKAGGGYIVNVSSMAHKKPLPMQAAYASAKGGLEAATKHMALELGKYNIRVNTARMGWMDGPPVRAYLGHIASEQGKTFADIADPIAANISLGTIPDDRDCAKAVVFLCTDMAAAVSGAALDINGGEWMP</sequence>
<dbReference type="NCBIfam" id="NF005909">
    <property type="entry name" value="PRK07890.1"/>
    <property type="match status" value="1"/>
</dbReference>
<dbReference type="InterPro" id="IPR002347">
    <property type="entry name" value="SDR_fam"/>
</dbReference>
<dbReference type="RefSeq" id="WP_379508235.1">
    <property type="nucleotide sequence ID" value="NZ_JBHRTQ010000001.1"/>
</dbReference>
<dbReference type="InterPro" id="IPR036291">
    <property type="entry name" value="NAD(P)-bd_dom_sf"/>
</dbReference>
<dbReference type="EMBL" id="JBHRTQ010000001">
    <property type="protein sequence ID" value="MFC3172840.1"/>
    <property type="molecule type" value="Genomic_DNA"/>
</dbReference>
<proteinExistence type="inferred from homology"/>
<evidence type="ECO:0000313" key="2">
    <source>
        <dbReference type="EMBL" id="MFC3172840.1"/>
    </source>
</evidence>